<dbReference type="NCBIfam" id="NF000801">
    <property type="entry name" value="PRK00055.1-3"/>
    <property type="match status" value="1"/>
</dbReference>
<dbReference type="AlphaFoldDB" id="A0A174Z0S9"/>
<feature type="binding site" evidence="8">
    <location>
        <position position="66"/>
    </location>
    <ligand>
        <name>Zn(2+)</name>
        <dbReference type="ChEBI" id="CHEBI:29105"/>
        <label>2</label>
        <note>catalytic</note>
    </ligand>
</feature>
<evidence type="ECO:0000313" key="10">
    <source>
        <dbReference type="Proteomes" id="UP000095621"/>
    </source>
</evidence>
<evidence type="ECO:0000256" key="2">
    <source>
        <dbReference type="ARBA" id="ARBA00022694"/>
    </source>
</evidence>
<keyword evidence="4 8" id="KW-0479">Metal-binding</keyword>
<dbReference type="HAMAP" id="MF_01818">
    <property type="entry name" value="RNase_Z_BN"/>
    <property type="match status" value="1"/>
</dbReference>
<dbReference type="PANTHER" id="PTHR46018:SF2">
    <property type="entry name" value="ZINC PHOSPHODIESTERASE ELAC PROTEIN 1"/>
    <property type="match status" value="1"/>
</dbReference>
<dbReference type="InterPro" id="IPR036866">
    <property type="entry name" value="RibonucZ/Hydroxyglut_hydro"/>
</dbReference>
<dbReference type="EC" id="3.1.26.11" evidence="8"/>
<evidence type="ECO:0000256" key="4">
    <source>
        <dbReference type="ARBA" id="ARBA00022723"/>
    </source>
</evidence>
<proteinExistence type="inferred from homology"/>
<keyword evidence="2 8" id="KW-0819">tRNA processing</keyword>
<dbReference type="OrthoDB" id="9800940at2"/>
<evidence type="ECO:0000256" key="5">
    <source>
        <dbReference type="ARBA" id="ARBA00022759"/>
    </source>
</evidence>
<evidence type="ECO:0000256" key="6">
    <source>
        <dbReference type="ARBA" id="ARBA00022801"/>
    </source>
</evidence>
<dbReference type="RefSeq" id="WP_055216058.1">
    <property type="nucleotide sequence ID" value="NZ_CZBU01000005.1"/>
</dbReference>
<dbReference type="EMBL" id="CZBU01000005">
    <property type="protein sequence ID" value="CUQ78519.1"/>
    <property type="molecule type" value="Genomic_DNA"/>
</dbReference>
<keyword evidence="5 8" id="KW-0255">Endonuclease</keyword>
<keyword evidence="7 8" id="KW-0862">Zinc</keyword>
<comment type="catalytic activity">
    <reaction evidence="8">
        <text>Endonucleolytic cleavage of RNA, removing extra 3' nucleotides from tRNA precursor, generating 3' termini of tRNAs. A 3'-hydroxy group is left at the tRNA terminus and a 5'-phosphoryl group is left at the trailer molecule.</text>
        <dbReference type="EC" id="3.1.26.11"/>
    </reaction>
</comment>
<dbReference type="PANTHER" id="PTHR46018">
    <property type="entry name" value="ZINC PHOSPHODIESTERASE ELAC PROTEIN 1"/>
    <property type="match status" value="1"/>
</dbReference>
<keyword evidence="3 8" id="KW-0540">Nuclease</keyword>
<dbReference type="CDD" id="cd07717">
    <property type="entry name" value="RNaseZ_ZiPD-like_MBL-fold"/>
    <property type="match status" value="1"/>
</dbReference>
<reference evidence="9 10" key="1">
    <citation type="submission" date="2015-09" db="EMBL/GenBank/DDBJ databases">
        <authorList>
            <consortium name="Pathogen Informatics"/>
        </authorList>
    </citation>
    <scope>NUCLEOTIDE SEQUENCE [LARGE SCALE GENOMIC DNA]</scope>
    <source>
        <strain evidence="9 10">2789STDY5834875</strain>
    </source>
</reference>
<keyword evidence="6 8" id="KW-0378">Hydrolase</keyword>
<feature type="active site" description="Proton acceptor" evidence="8">
    <location>
        <position position="65"/>
    </location>
</feature>
<dbReference type="Gene3D" id="3.60.15.10">
    <property type="entry name" value="Ribonuclease Z/Hydroxyacylglutathione hydrolase-like"/>
    <property type="match status" value="1"/>
</dbReference>
<evidence type="ECO:0000256" key="8">
    <source>
        <dbReference type="HAMAP-Rule" id="MF_01818"/>
    </source>
</evidence>
<evidence type="ECO:0000256" key="7">
    <source>
        <dbReference type="ARBA" id="ARBA00022833"/>
    </source>
</evidence>
<comment type="subunit">
    <text evidence="1 8">Homodimer.</text>
</comment>
<dbReference type="NCBIfam" id="TIGR02651">
    <property type="entry name" value="RNase_Z"/>
    <property type="match status" value="1"/>
</dbReference>
<feature type="binding site" evidence="8">
    <location>
        <position position="206"/>
    </location>
    <ligand>
        <name>Zn(2+)</name>
        <dbReference type="ChEBI" id="CHEBI:29105"/>
        <label>2</label>
        <note>catalytic</note>
    </ligand>
</feature>
<comment type="similarity">
    <text evidence="8">Belongs to the RNase Z family.</text>
</comment>
<gene>
    <name evidence="9" type="primary">rbn</name>
    <name evidence="8" type="synonym">rnz</name>
    <name evidence="9" type="ORF">ERS852490_02166</name>
</gene>
<accession>A0A174Z0S9</accession>
<feature type="binding site" evidence="8">
    <location>
        <position position="65"/>
    </location>
    <ligand>
        <name>Zn(2+)</name>
        <dbReference type="ChEBI" id="CHEBI:29105"/>
        <label>2</label>
        <note>catalytic</note>
    </ligand>
</feature>
<evidence type="ECO:0000256" key="1">
    <source>
        <dbReference type="ARBA" id="ARBA00011738"/>
    </source>
</evidence>
<evidence type="ECO:0000313" key="9">
    <source>
        <dbReference type="EMBL" id="CUQ78519.1"/>
    </source>
</evidence>
<dbReference type="SUPFAM" id="SSF56281">
    <property type="entry name" value="Metallo-hydrolase/oxidoreductase"/>
    <property type="match status" value="1"/>
</dbReference>
<feature type="binding site" evidence="8">
    <location>
        <position position="206"/>
    </location>
    <ligand>
        <name>Zn(2+)</name>
        <dbReference type="ChEBI" id="CHEBI:29105"/>
        <label>1</label>
        <note>catalytic</note>
    </ligand>
</feature>
<comment type="cofactor">
    <cofactor evidence="8">
        <name>Zn(2+)</name>
        <dbReference type="ChEBI" id="CHEBI:29105"/>
    </cofactor>
    <text evidence="8">Binds 2 Zn(2+) ions.</text>
</comment>
<comment type="function">
    <text evidence="8">Zinc phosphodiesterase, which displays some tRNA 3'-processing endonuclease activity. Probably involved in tRNA maturation, by removing a 3'-trailer from precursor tRNA.</text>
</comment>
<dbReference type="GO" id="GO:0042781">
    <property type="term" value="F:3'-tRNA processing endoribonuclease activity"/>
    <property type="evidence" value="ECO:0007669"/>
    <property type="project" value="UniProtKB-UniRule"/>
</dbReference>
<evidence type="ECO:0000256" key="3">
    <source>
        <dbReference type="ARBA" id="ARBA00022722"/>
    </source>
</evidence>
<feature type="binding site" evidence="8">
    <location>
        <position position="63"/>
    </location>
    <ligand>
        <name>Zn(2+)</name>
        <dbReference type="ChEBI" id="CHEBI:29105"/>
        <label>1</label>
        <note>catalytic</note>
    </ligand>
</feature>
<dbReference type="Pfam" id="PF23023">
    <property type="entry name" value="Anti-Pycsar_Apyc1"/>
    <property type="match status" value="1"/>
</dbReference>
<feature type="binding site" evidence="8">
    <location>
        <position position="265"/>
    </location>
    <ligand>
        <name>Zn(2+)</name>
        <dbReference type="ChEBI" id="CHEBI:29105"/>
        <label>2</label>
        <note>catalytic</note>
    </ligand>
</feature>
<dbReference type="GO" id="GO:0008270">
    <property type="term" value="F:zinc ion binding"/>
    <property type="evidence" value="ECO:0007669"/>
    <property type="project" value="UniProtKB-UniRule"/>
</dbReference>
<feature type="binding site" evidence="8">
    <location>
        <position position="61"/>
    </location>
    <ligand>
        <name>Zn(2+)</name>
        <dbReference type="ChEBI" id="CHEBI:29105"/>
        <label>1</label>
        <note>catalytic</note>
    </ligand>
</feature>
<dbReference type="InterPro" id="IPR013471">
    <property type="entry name" value="RNase_Z/BN"/>
</dbReference>
<organism evidence="9 10">
    <name type="scientific">Lachnospira eligens</name>
    <dbReference type="NCBI Taxonomy" id="39485"/>
    <lineage>
        <taxon>Bacteria</taxon>
        <taxon>Bacillati</taxon>
        <taxon>Bacillota</taxon>
        <taxon>Clostridia</taxon>
        <taxon>Lachnospirales</taxon>
        <taxon>Lachnospiraceae</taxon>
        <taxon>Lachnospira</taxon>
    </lineage>
</organism>
<feature type="binding site" evidence="8">
    <location>
        <position position="138"/>
    </location>
    <ligand>
        <name>Zn(2+)</name>
        <dbReference type="ChEBI" id="CHEBI:29105"/>
        <label>1</label>
        <note>catalytic</note>
    </ligand>
</feature>
<protein>
    <recommendedName>
        <fullName evidence="8">Ribonuclease Z</fullName>
        <shortName evidence="8">RNase Z</shortName>
        <ecNumber evidence="8">3.1.26.11</ecNumber>
    </recommendedName>
    <alternativeName>
        <fullName evidence="8">tRNA 3 endonuclease</fullName>
    </alternativeName>
    <alternativeName>
        <fullName evidence="8">tRNase Z</fullName>
    </alternativeName>
</protein>
<sequence length="304" mass="33779">MLDVCLLGTSGMLPLPGRWLTSLMTRYNGSSLMIDCGEGTQIAVKQKGWSFNPIDVICFTHYHADHISGLPGLLLTIGNSDRKKPLTLVGPKGLGRVVSSLRVIAPELPFELKLIELTNQQEHLSICGYEIDAFRVNHAVICYGYSISIPRIGKFDVEKAKELGIPCSMWNKLQHGTAVTIDDKEYTPDMVMGAARKGLKVTYCTDSRPVKIISDNAKESDLFICEGMYGEDGKEAKAKEYKHMTFTEAAQLAKNADVREMWLTHYSPSLVRPQDYVDKARKIFPATIAANDGRTVELKFDDEG</sequence>
<name>A0A174Z0S9_9FIRM</name>
<dbReference type="Proteomes" id="UP000095621">
    <property type="component" value="Unassembled WGS sequence"/>
</dbReference>